<dbReference type="Gene3D" id="6.10.250.2410">
    <property type="match status" value="1"/>
</dbReference>
<proteinExistence type="inferred from homology"/>
<keyword evidence="2" id="KW-0132">Cell division</keyword>
<dbReference type="InterPro" id="IPR003768">
    <property type="entry name" value="ScpA"/>
</dbReference>
<comment type="function">
    <text evidence="2">Participates in chromosomal partition during cell division. May act via the formation of a condensin-like complex containing Smc and ScpB that pull DNA away from mid-cell into both cell halves.</text>
</comment>
<keyword evidence="2" id="KW-0963">Cytoplasm</keyword>
<dbReference type="PANTHER" id="PTHR33969:SF2">
    <property type="entry name" value="SEGREGATION AND CONDENSATION PROTEIN A"/>
    <property type="match status" value="1"/>
</dbReference>
<comment type="subcellular location">
    <subcellularLocation>
        <location evidence="2">Cytoplasm</location>
    </subcellularLocation>
    <text evidence="2">Associated with two foci at the outer edges of the nucleoid region in young cells, and at four foci within both cell halves in older cells.</text>
</comment>
<reference evidence="3 4" key="2">
    <citation type="submission" date="2015-01" db="EMBL/GenBank/DDBJ databases">
        <title>Complete genome sequence of Pyrinomonas methylaliphatogenes type strain K22T.</title>
        <authorList>
            <person name="Lee K.C.Y."/>
            <person name="Power J.F."/>
            <person name="Dunfield P.F."/>
            <person name="Morgan X.C."/>
            <person name="Huttenhower C."/>
            <person name="Stott M.B."/>
        </authorList>
    </citation>
    <scope>NUCLEOTIDE SEQUENCE [LARGE SCALE GENOMIC DNA]</scope>
    <source>
        <strain evidence="3 4">K22</strain>
    </source>
</reference>
<dbReference type="GO" id="GO:0051301">
    <property type="term" value="P:cell division"/>
    <property type="evidence" value="ECO:0007669"/>
    <property type="project" value="UniProtKB-KW"/>
</dbReference>
<dbReference type="GO" id="GO:0006260">
    <property type="term" value="P:DNA replication"/>
    <property type="evidence" value="ECO:0007669"/>
    <property type="project" value="UniProtKB-UniRule"/>
</dbReference>
<evidence type="ECO:0000313" key="3">
    <source>
        <dbReference type="EMBL" id="CDM64110.1"/>
    </source>
</evidence>
<dbReference type="PANTHER" id="PTHR33969">
    <property type="entry name" value="SEGREGATION AND CONDENSATION PROTEIN A"/>
    <property type="match status" value="1"/>
</dbReference>
<comment type="similarity">
    <text evidence="2">Belongs to the ScpA family.</text>
</comment>
<keyword evidence="2" id="KW-0131">Cell cycle</keyword>
<dbReference type="Proteomes" id="UP000031518">
    <property type="component" value="Unassembled WGS sequence"/>
</dbReference>
<sequence length="264" mass="30289">MSAETENAQIKVAGADPALVVERGGEELKLILGEFSGPLDLLLYLIRQERVNIYDIPIARITDEYLRYLRLMQELDITVASEFLVMAATLLEIKSRMLLPREPAADGEEAAQEDPRRELVERLLEYQKYKAAAQMLWAKATVEQAIFTRAPLETDKQNPEIAVTVFDLFKAFQQVLARRKQEALIEIERDELTMAEMLDRLRAEISARGELNLREFFEQARSRRELVLAFLAVLELVRTDSIALIQREIFGDIIARKVERAVEL</sequence>
<dbReference type="HAMAP" id="MF_01805">
    <property type="entry name" value="ScpA"/>
    <property type="match status" value="1"/>
</dbReference>
<dbReference type="GO" id="GO:0005737">
    <property type="term" value="C:cytoplasm"/>
    <property type="evidence" value="ECO:0007669"/>
    <property type="project" value="UniProtKB-SubCell"/>
</dbReference>
<dbReference type="AlphaFoldDB" id="A0A0B6WVH7"/>
<dbReference type="EMBL" id="CBXV010000001">
    <property type="protein sequence ID" value="CDM64110.1"/>
    <property type="molecule type" value="Genomic_DNA"/>
</dbReference>
<comment type="subunit">
    <text evidence="2">Component of a cohesin-like complex composed of ScpA, ScpB and the Smc homodimer, in which ScpA and ScpB bind to the head domain of Smc. The presence of the three proteins is required for the association of the complex with DNA.</text>
</comment>
<organism evidence="3 4">
    <name type="scientific">Pyrinomonas methylaliphatogenes</name>
    <dbReference type="NCBI Taxonomy" id="454194"/>
    <lineage>
        <taxon>Bacteria</taxon>
        <taxon>Pseudomonadati</taxon>
        <taxon>Acidobacteriota</taxon>
        <taxon>Blastocatellia</taxon>
        <taxon>Blastocatellales</taxon>
        <taxon>Pyrinomonadaceae</taxon>
        <taxon>Pyrinomonas</taxon>
    </lineage>
</organism>
<protein>
    <recommendedName>
        <fullName evidence="1 2">Segregation and condensation protein A</fullName>
    </recommendedName>
</protein>
<keyword evidence="4" id="KW-1185">Reference proteome</keyword>
<reference evidence="3 4" key="1">
    <citation type="submission" date="2013-12" db="EMBL/GenBank/DDBJ databases">
        <authorList>
            <person name="Stott M."/>
        </authorList>
    </citation>
    <scope>NUCLEOTIDE SEQUENCE [LARGE SCALE GENOMIC DNA]</scope>
    <source>
        <strain evidence="3 4">K22</strain>
    </source>
</reference>
<name>A0A0B6WVH7_9BACT</name>
<keyword evidence="2" id="KW-0159">Chromosome partition</keyword>
<evidence type="ECO:0000313" key="4">
    <source>
        <dbReference type="Proteomes" id="UP000031518"/>
    </source>
</evidence>
<accession>A0A0B6WVH7</accession>
<evidence type="ECO:0000256" key="2">
    <source>
        <dbReference type="HAMAP-Rule" id="MF_01805"/>
    </source>
</evidence>
<gene>
    <name evidence="2" type="primary">scpA</name>
    <name evidence="3" type="ORF">PYK22_00102</name>
</gene>
<evidence type="ECO:0000256" key="1">
    <source>
        <dbReference type="ARBA" id="ARBA00044777"/>
    </source>
</evidence>
<dbReference type="STRING" id="454194.PYK22_00102"/>
<dbReference type="Pfam" id="PF02616">
    <property type="entry name" value="SMC_ScpA"/>
    <property type="match status" value="1"/>
</dbReference>
<dbReference type="GO" id="GO:0007059">
    <property type="term" value="P:chromosome segregation"/>
    <property type="evidence" value="ECO:0007669"/>
    <property type="project" value="UniProtKB-UniRule"/>
</dbReference>